<name>A0A6S6SFB6_9BACT</name>
<accession>A0A6S6SFB6</accession>
<evidence type="ECO:0000313" key="2">
    <source>
        <dbReference type="EMBL" id="CAA6801528.1"/>
    </source>
</evidence>
<sequence>MISIRLPKEMEARIERLAKSTQRSKSFFVKEALSNYLEDMEDYYEVLKRQDNETRNLISLEELENALGVHTKD</sequence>
<dbReference type="EMBL" id="CACVAS010000020">
    <property type="protein sequence ID" value="CAA6801528.1"/>
    <property type="molecule type" value="Genomic_DNA"/>
</dbReference>
<dbReference type="InterPro" id="IPR010985">
    <property type="entry name" value="Ribbon_hlx_hlx"/>
</dbReference>
<dbReference type="Gene3D" id="1.10.1220.10">
    <property type="entry name" value="Met repressor-like"/>
    <property type="match status" value="1"/>
</dbReference>
<dbReference type="InterPro" id="IPR002145">
    <property type="entry name" value="CopG"/>
</dbReference>
<dbReference type="GO" id="GO:0006355">
    <property type="term" value="P:regulation of DNA-templated transcription"/>
    <property type="evidence" value="ECO:0007669"/>
    <property type="project" value="InterPro"/>
</dbReference>
<reference evidence="2" key="1">
    <citation type="submission" date="2020-01" db="EMBL/GenBank/DDBJ databases">
        <authorList>
            <person name="Meier V. D."/>
            <person name="Meier V D."/>
        </authorList>
    </citation>
    <scope>NUCLEOTIDE SEQUENCE</scope>
    <source>
        <strain evidence="2">HLG_WM_MAG_01</strain>
    </source>
</reference>
<proteinExistence type="predicted"/>
<dbReference type="Pfam" id="PF01402">
    <property type="entry name" value="RHH_1"/>
    <property type="match status" value="1"/>
</dbReference>
<evidence type="ECO:0000259" key="1">
    <source>
        <dbReference type="Pfam" id="PF01402"/>
    </source>
</evidence>
<protein>
    <recommendedName>
        <fullName evidence="1">Ribbon-helix-helix protein CopG domain-containing protein</fullName>
    </recommendedName>
</protein>
<dbReference type="InterPro" id="IPR013321">
    <property type="entry name" value="Arc_rbn_hlx_hlx"/>
</dbReference>
<feature type="domain" description="Ribbon-helix-helix protein CopG" evidence="1">
    <location>
        <begin position="2"/>
        <end position="38"/>
    </location>
</feature>
<organism evidence="2">
    <name type="scientific">uncultured Sulfurovum sp</name>
    <dbReference type="NCBI Taxonomy" id="269237"/>
    <lineage>
        <taxon>Bacteria</taxon>
        <taxon>Pseudomonadati</taxon>
        <taxon>Campylobacterota</taxon>
        <taxon>Epsilonproteobacteria</taxon>
        <taxon>Campylobacterales</taxon>
        <taxon>Sulfurovaceae</taxon>
        <taxon>Sulfurovum</taxon>
        <taxon>environmental samples</taxon>
    </lineage>
</organism>
<dbReference type="AlphaFoldDB" id="A0A6S6SFB6"/>
<dbReference type="SUPFAM" id="SSF47598">
    <property type="entry name" value="Ribbon-helix-helix"/>
    <property type="match status" value="1"/>
</dbReference>
<dbReference type="CDD" id="cd22233">
    <property type="entry name" value="RHH_CopAso-like"/>
    <property type="match status" value="1"/>
</dbReference>
<gene>
    <name evidence="2" type="ORF">HELGO_WM2455</name>
</gene>